<dbReference type="SUPFAM" id="SSF55811">
    <property type="entry name" value="Nudix"/>
    <property type="match status" value="1"/>
</dbReference>
<comment type="function">
    <text evidence="4">Accelerates the degradation of transcripts by removing pyrophosphate from the 5'-end of triphosphorylated RNA, leading to a more labile monophosphorylated state that can stimulate subsequent ribonuclease cleavage.</text>
</comment>
<evidence type="ECO:0000256" key="3">
    <source>
        <dbReference type="ARBA" id="ARBA00022801"/>
    </source>
</evidence>
<dbReference type="Pfam" id="PF00293">
    <property type="entry name" value="NUDIX"/>
    <property type="match status" value="1"/>
</dbReference>
<dbReference type="InterPro" id="IPR015797">
    <property type="entry name" value="NUDIX_hydrolase-like_dom_sf"/>
</dbReference>
<dbReference type="PROSITE" id="PS00893">
    <property type="entry name" value="NUDIX_BOX"/>
    <property type="match status" value="1"/>
</dbReference>
<dbReference type="Gene3D" id="3.90.79.10">
    <property type="entry name" value="Nucleoside Triphosphate Pyrophosphohydrolase"/>
    <property type="match status" value="1"/>
</dbReference>
<evidence type="ECO:0000256" key="4">
    <source>
        <dbReference type="HAMAP-Rule" id="MF_00298"/>
    </source>
</evidence>
<dbReference type="NCBIfam" id="NF001937">
    <property type="entry name" value="PRK00714.1-4"/>
    <property type="match status" value="1"/>
</dbReference>
<dbReference type="PROSITE" id="PS51462">
    <property type="entry name" value="NUDIX"/>
    <property type="match status" value="1"/>
</dbReference>
<comment type="cofactor">
    <cofactor evidence="4">
        <name>a divalent metal cation</name>
        <dbReference type="ChEBI" id="CHEBI:60240"/>
    </cofactor>
</comment>
<sequence>MFNASKYETISFILNFIKLGGRVIDFDGYRPNVGIVICNKHGQVLWAKRFGQNSWQFPQGGINEGENIETAMYRELYEEVGLSKKDVRLLWASKYWLKYKLPKRLVRSDSPGPVCIGQKQRWFLLQLISDENQINLKATKSPEFDGWRWVSFWYPVRQVVSFKRDVYRKVMKEFALVLQSGVQKKPDDKPNEKIRSDRYEKSDYKKDPNMRKNQSESTKENKQEYRKLYRPWQHNQKGKQ</sequence>
<dbReference type="EC" id="3.6.1.-" evidence="4"/>
<dbReference type="GO" id="GO:0006402">
    <property type="term" value="P:mRNA catabolic process"/>
    <property type="evidence" value="ECO:0007669"/>
    <property type="project" value="TreeGrafter"/>
</dbReference>
<evidence type="ECO:0000313" key="8">
    <source>
        <dbReference type="Proteomes" id="UP000501366"/>
    </source>
</evidence>
<accession>A0A6G8JJS5</accession>
<evidence type="ECO:0000313" key="7">
    <source>
        <dbReference type="EMBL" id="QIM67329.1"/>
    </source>
</evidence>
<dbReference type="KEGG" id="mgra:A4G16_08075"/>
<dbReference type="InterPro" id="IPR000086">
    <property type="entry name" value="NUDIX_hydrolase_dom"/>
</dbReference>
<dbReference type="AlphaFoldDB" id="A0A6G8JJS5"/>
<keyword evidence="3 4" id="KW-0378">Hydrolase</keyword>
<dbReference type="InterPro" id="IPR020476">
    <property type="entry name" value="Nudix_hydrolase"/>
</dbReference>
<evidence type="ECO:0000256" key="5">
    <source>
        <dbReference type="SAM" id="MobiDB-lite"/>
    </source>
</evidence>
<comment type="similarity">
    <text evidence="4">Belongs to the Nudix hydrolase family. RppH subfamily.</text>
</comment>
<protein>
    <recommendedName>
        <fullName evidence="4">RNA pyrophosphohydrolase</fullName>
        <ecNumber evidence="4">3.6.1.-</ecNumber>
    </recommendedName>
    <alternativeName>
        <fullName evidence="4">(Di)nucleoside polyphosphate hydrolase</fullName>
    </alternativeName>
</protein>
<name>A0A6G8JJS5_9PAST</name>
<dbReference type="PANTHER" id="PTHR23114">
    <property type="entry name" value="M7GPPPN-MRNA HYDROLASE"/>
    <property type="match status" value="1"/>
</dbReference>
<dbReference type="PANTHER" id="PTHR23114:SF17">
    <property type="entry name" value="M7GPPPN-MRNA HYDROLASE"/>
    <property type="match status" value="1"/>
</dbReference>
<dbReference type="HAMAP" id="MF_00298">
    <property type="entry name" value="Nudix_RppH"/>
    <property type="match status" value="1"/>
</dbReference>
<dbReference type="CDD" id="cd03671">
    <property type="entry name" value="NUDIX_Ap4A_hydrolase_plant_like"/>
    <property type="match status" value="1"/>
</dbReference>
<evidence type="ECO:0000256" key="1">
    <source>
        <dbReference type="ARBA" id="ARBA00001936"/>
    </source>
</evidence>
<dbReference type="NCBIfam" id="NF001938">
    <property type="entry name" value="PRK00714.1-5"/>
    <property type="match status" value="1"/>
</dbReference>
<feature type="region of interest" description="Disordered" evidence="5">
    <location>
        <begin position="182"/>
        <end position="240"/>
    </location>
</feature>
<dbReference type="PRINTS" id="PR00502">
    <property type="entry name" value="NUDIXFAMILY"/>
</dbReference>
<evidence type="ECO:0000256" key="2">
    <source>
        <dbReference type="ARBA" id="ARBA00001946"/>
    </source>
</evidence>
<dbReference type="InterPro" id="IPR020084">
    <property type="entry name" value="NUDIX_hydrolase_CS"/>
</dbReference>
<dbReference type="GO" id="GO:0005737">
    <property type="term" value="C:cytoplasm"/>
    <property type="evidence" value="ECO:0007669"/>
    <property type="project" value="TreeGrafter"/>
</dbReference>
<dbReference type="EMBL" id="CP015030">
    <property type="protein sequence ID" value="QIM67329.1"/>
    <property type="molecule type" value="Genomic_DNA"/>
</dbReference>
<dbReference type="InterPro" id="IPR022927">
    <property type="entry name" value="RppH"/>
</dbReference>
<dbReference type="Proteomes" id="UP000501366">
    <property type="component" value="Chromosome"/>
</dbReference>
<organism evidence="7 8">
    <name type="scientific">Mannheimia granulomatis</name>
    <dbReference type="NCBI Taxonomy" id="85402"/>
    <lineage>
        <taxon>Bacteria</taxon>
        <taxon>Pseudomonadati</taxon>
        <taxon>Pseudomonadota</taxon>
        <taxon>Gammaproteobacteria</taxon>
        <taxon>Pasteurellales</taxon>
        <taxon>Pasteurellaceae</taxon>
        <taxon>Mannheimia</taxon>
    </lineage>
</organism>
<evidence type="ECO:0000259" key="6">
    <source>
        <dbReference type="PROSITE" id="PS51462"/>
    </source>
</evidence>
<proteinExistence type="inferred from homology"/>
<comment type="cofactor">
    <cofactor evidence="2">
        <name>Mg(2+)</name>
        <dbReference type="ChEBI" id="CHEBI:18420"/>
    </cofactor>
</comment>
<feature type="compositionally biased region" description="Basic and acidic residues" evidence="5">
    <location>
        <begin position="184"/>
        <end position="227"/>
    </location>
</feature>
<comment type="cofactor">
    <cofactor evidence="1">
        <name>Mn(2+)</name>
        <dbReference type="ChEBI" id="CHEBI:29035"/>
    </cofactor>
</comment>
<dbReference type="FunFam" id="3.90.79.10:FF:000001">
    <property type="entry name" value="RNA pyrophosphohydrolase"/>
    <property type="match status" value="1"/>
</dbReference>
<dbReference type="GO" id="GO:0034353">
    <property type="term" value="F:mRNA 5'-diphosphatase activity"/>
    <property type="evidence" value="ECO:0007669"/>
    <property type="project" value="TreeGrafter"/>
</dbReference>
<gene>
    <name evidence="4" type="primary">rppH</name>
    <name evidence="4" type="synonym">nudH</name>
    <name evidence="7" type="ORF">A4G16_08075</name>
</gene>
<reference evidence="7 8" key="1">
    <citation type="submission" date="2016-03" db="EMBL/GenBank/DDBJ databases">
        <authorList>
            <person name="Bojesen A.M."/>
            <person name="Planet P."/>
            <person name="Hansen M.J."/>
        </authorList>
    </citation>
    <scope>NUCLEOTIDE SEQUENCE [LARGE SCALE GENOMIC DNA]</scope>
    <source>
        <strain evidence="7 8">B 234/94</strain>
    </source>
</reference>
<feature type="short sequence motif" description="Nudix box" evidence="4">
    <location>
        <begin position="60"/>
        <end position="81"/>
    </location>
</feature>
<feature type="domain" description="Nudix hydrolase" evidence="6">
    <location>
        <begin position="28"/>
        <end position="172"/>
    </location>
</feature>
<dbReference type="NCBIfam" id="NF001934">
    <property type="entry name" value="PRK00714.1-1"/>
    <property type="match status" value="1"/>
</dbReference>